<evidence type="ECO:0000259" key="4">
    <source>
        <dbReference type="PROSITE" id="PS51767"/>
    </source>
</evidence>
<comment type="similarity">
    <text evidence="1">Belongs to the peptidase A1 family.</text>
</comment>
<sequence>MALRNSLHTAVAALALLPSYAIGTPFLSLGNNNDANSRRNADVNNAQLEAREMLNELGIPVDGFQIDLKSTRLVKRASDTGTAPVKSIELGTMYASDIQVHGETFRLLLDTGSPDLWLPSQGVKCVDGNAKEVPQSQCNFTRFTPPTYSGGQIPDRHFNRSYTNGNHYLGTVGYEDVTIGDLTVERQIVAKVNVAKQDAPFHGDWNGVLGLGFSNLTTAFPGLDPTKDNDTIGNPHNAIPYNPWILSAYESGVIKKPVFTLVLEPMGKPDGESAGTLIVGGAASPSSTRYTGAPGSAKLRRYPAPYRNYWWDFVPDGMNIGGRFIPWTEKSTVDNGLKTYYVDSGQRWTTIPESTMTAWLKTFSPPATQHSSGFGIALCNATFDSLAIRVGGSDIAFGNSSLLLQPPIGAVDDKPGYCWTGVMSGVEPLLGSTFLSNVAVTFDMTPGAERMVFSNIIK</sequence>
<dbReference type="InterPro" id="IPR021109">
    <property type="entry name" value="Peptidase_aspartic_dom_sf"/>
</dbReference>
<reference evidence="5 6" key="1">
    <citation type="journal article" date="2014" name="PLoS ONE">
        <title>De novo Genome Assembly of the Fungal Plant Pathogen Pyrenophora semeniperda.</title>
        <authorList>
            <person name="Soliai M.M."/>
            <person name="Meyer S.E."/>
            <person name="Udall J.A."/>
            <person name="Elzinga D.E."/>
            <person name="Hermansen R.A."/>
            <person name="Bodily P.M."/>
            <person name="Hart A.A."/>
            <person name="Coleman C.E."/>
        </authorList>
    </citation>
    <scope>NUCLEOTIDE SEQUENCE [LARGE SCALE GENOMIC DNA]</scope>
    <source>
        <strain evidence="5 6">CCB06</strain>
        <tissue evidence="5">Mycelium</tissue>
    </source>
</reference>
<protein>
    <submittedName>
        <fullName evidence="5">Putative aspartic-type endopeptidase</fullName>
    </submittedName>
</protein>
<keyword evidence="2" id="KW-0378">Hydrolase</keyword>
<evidence type="ECO:0000313" key="6">
    <source>
        <dbReference type="Proteomes" id="UP000265663"/>
    </source>
</evidence>
<feature type="domain" description="Peptidase A1" evidence="4">
    <location>
        <begin position="94"/>
        <end position="454"/>
    </location>
</feature>
<dbReference type="GO" id="GO:0000324">
    <property type="term" value="C:fungal-type vacuole"/>
    <property type="evidence" value="ECO:0007669"/>
    <property type="project" value="TreeGrafter"/>
</dbReference>
<keyword evidence="2" id="KW-0645">Protease</keyword>
<accession>A0A3M7MB27</accession>
<evidence type="ECO:0000256" key="2">
    <source>
        <dbReference type="ARBA" id="ARBA00022750"/>
    </source>
</evidence>
<feature type="chain" id="PRO_5018086074" evidence="3">
    <location>
        <begin position="24"/>
        <end position="458"/>
    </location>
</feature>
<dbReference type="InterPro" id="IPR001969">
    <property type="entry name" value="Aspartic_peptidase_AS"/>
</dbReference>
<keyword evidence="3" id="KW-0732">Signal</keyword>
<dbReference type="InterPro" id="IPR001461">
    <property type="entry name" value="Aspartic_peptidase_A1"/>
</dbReference>
<dbReference type="PANTHER" id="PTHR47966:SF47">
    <property type="entry name" value="ENDOPEPTIDASE, PUTATIVE (AFU_ORTHOLOGUE AFUA_3G01220)-RELATED"/>
    <property type="match status" value="1"/>
</dbReference>
<gene>
    <name evidence="5" type="ORF">GMOD_00006813</name>
</gene>
<evidence type="ECO:0000256" key="1">
    <source>
        <dbReference type="ARBA" id="ARBA00007447"/>
    </source>
</evidence>
<organism evidence="5 6">
    <name type="scientific">Pyrenophora seminiperda CCB06</name>
    <dbReference type="NCBI Taxonomy" id="1302712"/>
    <lineage>
        <taxon>Eukaryota</taxon>
        <taxon>Fungi</taxon>
        <taxon>Dikarya</taxon>
        <taxon>Ascomycota</taxon>
        <taxon>Pezizomycotina</taxon>
        <taxon>Dothideomycetes</taxon>
        <taxon>Pleosporomycetidae</taxon>
        <taxon>Pleosporales</taxon>
        <taxon>Pleosporineae</taxon>
        <taxon>Pleosporaceae</taxon>
        <taxon>Pyrenophora</taxon>
    </lineage>
</organism>
<dbReference type="InterPro" id="IPR033121">
    <property type="entry name" value="PEPTIDASE_A1"/>
</dbReference>
<dbReference type="PROSITE" id="PS51767">
    <property type="entry name" value="PEPTIDASE_A1"/>
    <property type="match status" value="1"/>
</dbReference>
<dbReference type="Proteomes" id="UP000265663">
    <property type="component" value="Unassembled WGS sequence"/>
</dbReference>
<dbReference type="AlphaFoldDB" id="A0A3M7MB27"/>
<feature type="signal peptide" evidence="3">
    <location>
        <begin position="1"/>
        <end position="23"/>
    </location>
</feature>
<keyword evidence="6" id="KW-1185">Reference proteome</keyword>
<dbReference type="OrthoDB" id="15189at2759"/>
<dbReference type="GO" id="GO:0006508">
    <property type="term" value="P:proteolysis"/>
    <property type="evidence" value="ECO:0007669"/>
    <property type="project" value="InterPro"/>
</dbReference>
<evidence type="ECO:0000256" key="3">
    <source>
        <dbReference type="SAM" id="SignalP"/>
    </source>
</evidence>
<dbReference type="PANTHER" id="PTHR47966">
    <property type="entry name" value="BETA-SITE APP-CLEAVING ENZYME, ISOFORM A-RELATED"/>
    <property type="match status" value="1"/>
</dbReference>
<dbReference type="SUPFAM" id="SSF50630">
    <property type="entry name" value="Acid proteases"/>
    <property type="match status" value="1"/>
</dbReference>
<name>A0A3M7MB27_9PLEO</name>
<proteinExistence type="inferred from homology"/>
<dbReference type="CDD" id="cd05471">
    <property type="entry name" value="pepsin_like"/>
    <property type="match status" value="1"/>
</dbReference>
<dbReference type="PROSITE" id="PS00141">
    <property type="entry name" value="ASP_PROTEASE"/>
    <property type="match status" value="1"/>
</dbReference>
<dbReference type="Gene3D" id="2.40.70.10">
    <property type="entry name" value="Acid Proteases"/>
    <property type="match status" value="2"/>
</dbReference>
<dbReference type="InterPro" id="IPR034164">
    <property type="entry name" value="Pepsin-like_dom"/>
</dbReference>
<dbReference type="Pfam" id="PF00026">
    <property type="entry name" value="Asp"/>
    <property type="match status" value="1"/>
</dbReference>
<dbReference type="GO" id="GO:0004190">
    <property type="term" value="F:aspartic-type endopeptidase activity"/>
    <property type="evidence" value="ECO:0007669"/>
    <property type="project" value="UniProtKB-KW"/>
</dbReference>
<dbReference type="EMBL" id="KE747827">
    <property type="protein sequence ID" value="RMZ71672.1"/>
    <property type="molecule type" value="Genomic_DNA"/>
</dbReference>
<keyword evidence="2" id="KW-0064">Aspartyl protease</keyword>
<evidence type="ECO:0000313" key="5">
    <source>
        <dbReference type="EMBL" id="RMZ71672.1"/>
    </source>
</evidence>